<dbReference type="InterPro" id="IPR001680">
    <property type="entry name" value="WD40_rpt"/>
</dbReference>
<keyword evidence="14" id="KW-1185">Reference proteome</keyword>
<feature type="repeat" description="WD" evidence="11">
    <location>
        <begin position="510"/>
        <end position="552"/>
    </location>
</feature>
<keyword evidence="5" id="KW-0677">Repeat</keyword>
<evidence type="ECO:0000256" key="3">
    <source>
        <dbReference type="ARBA" id="ARBA00022490"/>
    </source>
</evidence>
<feature type="repeat" description="WD" evidence="11">
    <location>
        <begin position="594"/>
        <end position="635"/>
    </location>
</feature>
<dbReference type="PROSITE" id="PS00678">
    <property type="entry name" value="WD_REPEATS_1"/>
    <property type="match status" value="2"/>
</dbReference>
<evidence type="ECO:0000256" key="8">
    <source>
        <dbReference type="ARBA" id="ARBA00023273"/>
    </source>
</evidence>
<accession>A0AAW1SHD5</accession>
<feature type="repeat" description="WD" evidence="11">
    <location>
        <begin position="99"/>
        <end position="137"/>
    </location>
</feature>
<organism evidence="13 14">
    <name type="scientific">Apatococcus lobatus</name>
    <dbReference type="NCBI Taxonomy" id="904363"/>
    <lineage>
        <taxon>Eukaryota</taxon>
        <taxon>Viridiplantae</taxon>
        <taxon>Chlorophyta</taxon>
        <taxon>core chlorophytes</taxon>
        <taxon>Trebouxiophyceae</taxon>
        <taxon>Chlorellales</taxon>
        <taxon>Chlorellaceae</taxon>
        <taxon>Apatococcus</taxon>
    </lineage>
</organism>
<dbReference type="InterPro" id="IPR050630">
    <property type="entry name" value="WD_repeat_EMAP"/>
</dbReference>
<keyword evidence="7" id="KW-0969">Cilium</keyword>
<evidence type="ECO:0000256" key="6">
    <source>
        <dbReference type="ARBA" id="ARBA00022846"/>
    </source>
</evidence>
<reference evidence="13 14" key="1">
    <citation type="journal article" date="2024" name="Nat. Commun.">
        <title>Phylogenomics reveals the evolutionary origins of lichenization in chlorophyte algae.</title>
        <authorList>
            <person name="Puginier C."/>
            <person name="Libourel C."/>
            <person name="Otte J."/>
            <person name="Skaloud P."/>
            <person name="Haon M."/>
            <person name="Grisel S."/>
            <person name="Petersen M."/>
            <person name="Berrin J.G."/>
            <person name="Delaux P.M."/>
            <person name="Dal Grande F."/>
            <person name="Keller J."/>
        </authorList>
    </citation>
    <scope>NUCLEOTIDE SEQUENCE [LARGE SCALE GENOMIC DNA]</scope>
    <source>
        <strain evidence="13 14">SAG 2145</strain>
    </source>
</reference>
<dbReference type="PROSITE" id="PS50082">
    <property type="entry name" value="WD_REPEATS_2"/>
    <property type="match status" value="6"/>
</dbReference>
<evidence type="ECO:0000256" key="5">
    <source>
        <dbReference type="ARBA" id="ARBA00022737"/>
    </source>
</evidence>
<keyword evidence="8" id="KW-0966">Cell projection</keyword>
<evidence type="ECO:0000256" key="11">
    <source>
        <dbReference type="PROSITE-ProRule" id="PRU00221"/>
    </source>
</evidence>
<evidence type="ECO:0000256" key="2">
    <source>
        <dbReference type="ARBA" id="ARBA00004496"/>
    </source>
</evidence>
<evidence type="ECO:0000256" key="9">
    <source>
        <dbReference type="ARBA" id="ARBA00029456"/>
    </source>
</evidence>
<evidence type="ECO:0000256" key="10">
    <source>
        <dbReference type="ARBA" id="ARBA00029552"/>
    </source>
</evidence>
<dbReference type="InterPro" id="IPR015943">
    <property type="entry name" value="WD40/YVTN_repeat-like_dom_sf"/>
</dbReference>
<dbReference type="InterPro" id="IPR019775">
    <property type="entry name" value="WD40_repeat_CS"/>
</dbReference>
<feature type="region of interest" description="Disordered" evidence="12">
    <location>
        <begin position="318"/>
        <end position="342"/>
    </location>
</feature>
<protein>
    <recommendedName>
        <fullName evidence="10">Cilia- and flagella-associated protein 52</fullName>
    </recommendedName>
</protein>
<dbReference type="SUPFAM" id="SSF50978">
    <property type="entry name" value="WD40 repeat-like"/>
    <property type="match status" value="2"/>
</dbReference>
<dbReference type="PANTHER" id="PTHR13720">
    <property type="entry name" value="WD-40 REPEAT PROTEIN"/>
    <property type="match status" value="1"/>
</dbReference>
<dbReference type="Proteomes" id="UP001438707">
    <property type="component" value="Unassembled WGS sequence"/>
</dbReference>
<feature type="repeat" description="WD" evidence="11">
    <location>
        <begin position="381"/>
        <end position="422"/>
    </location>
</feature>
<dbReference type="FunFam" id="2.130.10.10:FF:001320">
    <property type="entry name" value="Predicted protein"/>
    <property type="match status" value="1"/>
</dbReference>
<dbReference type="PRINTS" id="PR00320">
    <property type="entry name" value="GPROTEINBRPT"/>
</dbReference>
<dbReference type="SMART" id="SM00320">
    <property type="entry name" value="WD40"/>
    <property type="match status" value="9"/>
</dbReference>
<dbReference type="GO" id="GO:0005930">
    <property type="term" value="C:axoneme"/>
    <property type="evidence" value="ECO:0007669"/>
    <property type="project" value="UniProtKB-ARBA"/>
</dbReference>
<dbReference type="Gene3D" id="2.130.10.10">
    <property type="entry name" value="YVTN repeat-like/Quinoprotein amine dehydrogenase"/>
    <property type="match status" value="3"/>
</dbReference>
<comment type="subcellular location">
    <subcellularLocation>
        <location evidence="1">Cell projection</location>
        <location evidence="1">Cilium</location>
        <location evidence="1">Flagellum</location>
    </subcellularLocation>
    <subcellularLocation>
        <location evidence="2">Cytoplasm</location>
    </subcellularLocation>
</comment>
<gene>
    <name evidence="13" type="ORF">WJX74_007920</name>
</gene>
<dbReference type="AlphaFoldDB" id="A0AAW1SHD5"/>
<evidence type="ECO:0000256" key="7">
    <source>
        <dbReference type="ARBA" id="ARBA00023069"/>
    </source>
</evidence>
<evidence type="ECO:0000313" key="13">
    <source>
        <dbReference type="EMBL" id="KAK9844863.1"/>
    </source>
</evidence>
<keyword evidence="4 11" id="KW-0853">WD repeat</keyword>
<evidence type="ECO:0000256" key="12">
    <source>
        <dbReference type="SAM" id="MobiDB-lite"/>
    </source>
</evidence>
<dbReference type="InterPro" id="IPR036322">
    <property type="entry name" value="WD40_repeat_dom_sf"/>
</dbReference>
<comment type="similarity">
    <text evidence="9">Belongs to the CFAP52 family.</text>
</comment>
<name>A0AAW1SHD5_9CHLO</name>
<evidence type="ECO:0000313" key="14">
    <source>
        <dbReference type="Proteomes" id="UP001438707"/>
    </source>
</evidence>
<feature type="repeat" description="WD" evidence="11">
    <location>
        <begin position="466"/>
        <end position="507"/>
    </location>
</feature>
<dbReference type="PROSITE" id="PS50294">
    <property type="entry name" value="WD_REPEATS_REGION"/>
    <property type="match status" value="1"/>
</dbReference>
<comment type="caution">
    <text evidence="13">The sequence shown here is derived from an EMBL/GenBank/DDBJ whole genome shotgun (WGS) entry which is preliminary data.</text>
</comment>
<dbReference type="Pfam" id="PF00400">
    <property type="entry name" value="WD40"/>
    <property type="match status" value="7"/>
</dbReference>
<sequence>MPAQLNLSSVAGFNGTVPNGLVLHPDGNSFIYPLGSTICIRDIGGKGSQRFLHGHTDKVTCLALSKCGRWLASGQQTYLGFKADIIIWDLEQAIKLHTLTLHKVKVQALDFSPDGRFLLSLGGQDDGSLVLWDAETGHPICGTPTANNFTNAAKFFSQDSLCIATGGNYNLTIWEYNIPGNKLVPHEVQLGQIRRIVTCLEIAADDQFMYCGTTTGDVLQVSLPRRILRNSGPAKGLLQAGVAAITLLPTGDILAASGDGELVVMACVTTTTIMTSSPALGTATASPGRDLKKLAAVSRMRLPGNQATTLICCSQAQGKNAPGSPTAHSPKGSGTSRSSPKFRRSMSLAAPIILYMGTKEANVFCLEYSAQAQTLRSELVLSAHAGPVYGLAFANEYAELFATSALGEIRVWHTATGRELLRISVPNLHCRCLAFMPDGSSIISGWSDGKIRAFGPQSGKLLFTIHDAHHQGVTAIKGLGDSRHIVSGGGEGLVRLWAINPSSQTMVASMKEHKGAVNDVKVKPSDSSECISASADGSCIIWDLTTFKRRTSLFANTVFKAAAYHPDESQIITAGTDRNITYFDAYDGQPIRIMEGSSDSIESVAVDPEGVCIVSGGADRTIRLWGYDEGHCYAVGTGHSSEVAKVAITPRDPQHQAKVVSVGTDGSVMIWDFIAPSSLENSSSALVPGASTDSWEMVPGATA</sequence>
<proteinExistence type="inferred from homology"/>
<keyword evidence="6" id="KW-0282">Flagellum</keyword>
<dbReference type="InterPro" id="IPR020472">
    <property type="entry name" value="WD40_PAC1"/>
</dbReference>
<dbReference type="GO" id="GO:0031514">
    <property type="term" value="C:motile cilium"/>
    <property type="evidence" value="ECO:0007669"/>
    <property type="project" value="UniProtKB-SubCell"/>
</dbReference>
<dbReference type="EMBL" id="JALJOS010000001">
    <property type="protein sequence ID" value="KAK9844863.1"/>
    <property type="molecule type" value="Genomic_DNA"/>
</dbReference>
<evidence type="ECO:0000256" key="4">
    <source>
        <dbReference type="ARBA" id="ARBA00022574"/>
    </source>
</evidence>
<feature type="repeat" description="WD" evidence="11">
    <location>
        <begin position="636"/>
        <end position="681"/>
    </location>
</feature>
<dbReference type="CDD" id="cd00200">
    <property type="entry name" value="WD40"/>
    <property type="match status" value="1"/>
</dbReference>
<evidence type="ECO:0000256" key="1">
    <source>
        <dbReference type="ARBA" id="ARBA00004230"/>
    </source>
</evidence>
<keyword evidence="3" id="KW-0963">Cytoplasm</keyword>
<feature type="region of interest" description="Disordered" evidence="12">
    <location>
        <begin position="681"/>
        <end position="703"/>
    </location>
</feature>
<dbReference type="PANTHER" id="PTHR13720:SF14">
    <property type="entry name" value="CILIA- AND FLAGELLA-ASSOCIATED PROTEIN 52"/>
    <property type="match status" value="1"/>
</dbReference>